<dbReference type="Gene3D" id="1.10.510.10">
    <property type="entry name" value="Transferase(Phosphotransferase) domain 1"/>
    <property type="match status" value="1"/>
</dbReference>
<dbReference type="SUPFAM" id="SSF56112">
    <property type="entry name" value="Protein kinase-like (PK-like)"/>
    <property type="match status" value="1"/>
</dbReference>
<organism evidence="1 2">
    <name type="scientific">Asparagus officinalis</name>
    <name type="common">Garden asparagus</name>
    <dbReference type="NCBI Taxonomy" id="4686"/>
    <lineage>
        <taxon>Eukaryota</taxon>
        <taxon>Viridiplantae</taxon>
        <taxon>Streptophyta</taxon>
        <taxon>Embryophyta</taxon>
        <taxon>Tracheophyta</taxon>
        <taxon>Spermatophyta</taxon>
        <taxon>Magnoliopsida</taxon>
        <taxon>Liliopsida</taxon>
        <taxon>Asparagales</taxon>
        <taxon>Asparagaceae</taxon>
        <taxon>Asparagoideae</taxon>
        <taxon>Asparagus</taxon>
    </lineage>
</organism>
<dbReference type="EMBL" id="CM007390">
    <property type="protein sequence ID" value="ONK56998.1"/>
    <property type="molecule type" value="Genomic_DNA"/>
</dbReference>
<evidence type="ECO:0008006" key="3">
    <source>
        <dbReference type="Google" id="ProtNLM"/>
    </source>
</evidence>
<evidence type="ECO:0000313" key="1">
    <source>
        <dbReference type="EMBL" id="ONK56998.1"/>
    </source>
</evidence>
<sequence>MKFTTKSDTYSFGVILAVLVMGKFPNDEFFQDTDETSLVEWLHNVMSSGDPTRAIHPSLLGNGHEEQMLLVLRIACVCTVTEPEDRPSRVDATEIAGEFSRKRKKLEIAGIDRGLSGWDRCPRYNSSKQIDIFGYWKQRLTTMEDRDGVRDAGKDCLFEIGFRLRLLSFCPKFLRSFGGDGLHSEVLRRWK</sequence>
<dbReference type="Proteomes" id="UP000243459">
    <property type="component" value="Chromosome 10"/>
</dbReference>
<gene>
    <name evidence="1" type="ORF">A4U43_C10F15490</name>
</gene>
<dbReference type="PANTHER" id="PTHR48055">
    <property type="entry name" value="LEUCINE-RICH REPEAT RECEPTOR PROTEIN KINASE EMS1"/>
    <property type="match status" value="1"/>
</dbReference>
<dbReference type="Gramene" id="ONK56998">
    <property type="protein sequence ID" value="ONK56998"/>
    <property type="gene ID" value="A4U43_C10F15490"/>
</dbReference>
<keyword evidence="2" id="KW-1185">Reference proteome</keyword>
<name>A0A5P1E398_ASPOF</name>
<dbReference type="AlphaFoldDB" id="A0A5P1E398"/>
<dbReference type="InterPro" id="IPR011009">
    <property type="entry name" value="Kinase-like_dom_sf"/>
</dbReference>
<dbReference type="GO" id="GO:0016020">
    <property type="term" value="C:membrane"/>
    <property type="evidence" value="ECO:0007669"/>
    <property type="project" value="TreeGrafter"/>
</dbReference>
<accession>A0A5P1E398</accession>
<protein>
    <recommendedName>
        <fullName evidence="3">Protein kinase domain-containing protein</fullName>
    </recommendedName>
</protein>
<reference evidence="2" key="1">
    <citation type="journal article" date="2017" name="Nat. Commun.">
        <title>The asparagus genome sheds light on the origin and evolution of a young Y chromosome.</title>
        <authorList>
            <person name="Harkess A."/>
            <person name="Zhou J."/>
            <person name="Xu C."/>
            <person name="Bowers J.E."/>
            <person name="Van der Hulst R."/>
            <person name="Ayyampalayam S."/>
            <person name="Mercati F."/>
            <person name="Riccardi P."/>
            <person name="McKain M.R."/>
            <person name="Kakrana A."/>
            <person name="Tang H."/>
            <person name="Ray J."/>
            <person name="Groenendijk J."/>
            <person name="Arikit S."/>
            <person name="Mathioni S.M."/>
            <person name="Nakano M."/>
            <person name="Shan H."/>
            <person name="Telgmann-Rauber A."/>
            <person name="Kanno A."/>
            <person name="Yue Z."/>
            <person name="Chen H."/>
            <person name="Li W."/>
            <person name="Chen Y."/>
            <person name="Xu X."/>
            <person name="Zhang Y."/>
            <person name="Luo S."/>
            <person name="Chen H."/>
            <person name="Gao J."/>
            <person name="Mao Z."/>
            <person name="Pires J.C."/>
            <person name="Luo M."/>
            <person name="Kudrna D."/>
            <person name="Wing R.A."/>
            <person name="Meyers B.C."/>
            <person name="Yi K."/>
            <person name="Kong H."/>
            <person name="Lavrijsen P."/>
            <person name="Sunseri F."/>
            <person name="Falavigna A."/>
            <person name="Ye Y."/>
            <person name="Leebens-Mack J.H."/>
            <person name="Chen G."/>
        </authorList>
    </citation>
    <scope>NUCLEOTIDE SEQUENCE [LARGE SCALE GENOMIC DNA]</scope>
    <source>
        <strain evidence="2">cv. DH0086</strain>
    </source>
</reference>
<proteinExistence type="predicted"/>
<dbReference type="InterPro" id="IPR051564">
    <property type="entry name" value="LRR_receptor-like_kinase"/>
</dbReference>
<evidence type="ECO:0000313" key="2">
    <source>
        <dbReference type="Proteomes" id="UP000243459"/>
    </source>
</evidence>
<dbReference type="PANTHER" id="PTHR48055:SF22">
    <property type="entry name" value="LEUCINE-RICH REPEAT RECEPTOR-LIKE SERINE_THREONINE_TYROSINE-PROTEIN KINASE SOBIR1"/>
    <property type="match status" value="1"/>
</dbReference>